<dbReference type="Gene3D" id="1.10.8.870">
    <property type="entry name" value="Alpha-glycerophosphate oxidase, cap domain"/>
    <property type="match status" value="1"/>
</dbReference>
<dbReference type="Gene3D" id="3.50.50.60">
    <property type="entry name" value="FAD/NAD(P)-binding domain"/>
    <property type="match status" value="1"/>
</dbReference>
<dbReference type="RefSeq" id="WP_311617942.1">
    <property type="nucleotide sequence ID" value="NZ_JAVREV010000006.1"/>
</dbReference>
<keyword evidence="3 6" id="KW-0285">Flavoprotein</keyword>
<dbReference type="SUPFAM" id="SSF51905">
    <property type="entry name" value="FAD/NAD(P)-binding domain"/>
    <property type="match status" value="1"/>
</dbReference>
<dbReference type="PRINTS" id="PR01001">
    <property type="entry name" value="FADG3PDH"/>
</dbReference>
<evidence type="ECO:0000256" key="3">
    <source>
        <dbReference type="ARBA" id="ARBA00022630"/>
    </source>
</evidence>
<evidence type="ECO:0000313" key="10">
    <source>
        <dbReference type="EMBL" id="MDT0443629.1"/>
    </source>
</evidence>
<evidence type="ECO:0000259" key="9">
    <source>
        <dbReference type="Pfam" id="PF16901"/>
    </source>
</evidence>
<comment type="cofactor">
    <cofactor evidence="1 6">
        <name>FAD</name>
        <dbReference type="ChEBI" id="CHEBI:57692"/>
    </cofactor>
</comment>
<dbReference type="InterPro" id="IPR006076">
    <property type="entry name" value="FAD-dep_OxRdtase"/>
</dbReference>
<evidence type="ECO:0000313" key="11">
    <source>
        <dbReference type="Proteomes" id="UP001183615"/>
    </source>
</evidence>
<dbReference type="GO" id="GO:0016491">
    <property type="term" value="F:oxidoreductase activity"/>
    <property type="evidence" value="ECO:0007669"/>
    <property type="project" value="UniProtKB-KW"/>
</dbReference>
<keyword evidence="11" id="KW-1185">Reference proteome</keyword>
<comment type="caution">
    <text evidence="10">The sequence shown here is derived from an EMBL/GenBank/DDBJ whole genome shotgun (WGS) entry which is preliminary data.</text>
</comment>
<dbReference type="EMBL" id="JAVREV010000006">
    <property type="protein sequence ID" value="MDT0443629.1"/>
    <property type="molecule type" value="Genomic_DNA"/>
</dbReference>
<feature type="compositionally biased region" description="Basic and acidic residues" evidence="7">
    <location>
        <begin position="535"/>
        <end position="546"/>
    </location>
</feature>
<evidence type="ECO:0000256" key="5">
    <source>
        <dbReference type="ARBA" id="ARBA00023002"/>
    </source>
</evidence>
<comment type="catalytic activity">
    <reaction evidence="6">
        <text>a quinone + sn-glycerol 3-phosphate = dihydroxyacetone phosphate + a quinol</text>
        <dbReference type="Rhea" id="RHEA:18977"/>
        <dbReference type="ChEBI" id="CHEBI:24646"/>
        <dbReference type="ChEBI" id="CHEBI:57597"/>
        <dbReference type="ChEBI" id="CHEBI:57642"/>
        <dbReference type="ChEBI" id="CHEBI:132124"/>
        <dbReference type="EC" id="1.1.5.3"/>
    </reaction>
</comment>
<keyword evidence="5 6" id="KW-0560">Oxidoreductase</keyword>
<gene>
    <name evidence="10" type="ORF">RM779_13660</name>
</gene>
<evidence type="ECO:0000256" key="2">
    <source>
        <dbReference type="ARBA" id="ARBA00007330"/>
    </source>
</evidence>
<organism evidence="10 11">
    <name type="scientific">Streptomyces johnsoniae</name>
    <dbReference type="NCBI Taxonomy" id="3075532"/>
    <lineage>
        <taxon>Bacteria</taxon>
        <taxon>Bacillati</taxon>
        <taxon>Actinomycetota</taxon>
        <taxon>Actinomycetes</taxon>
        <taxon>Kitasatosporales</taxon>
        <taxon>Streptomycetaceae</taxon>
        <taxon>Streptomyces</taxon>
    </lineage>
</organism>
<accession>A0ABU2S5C2</accession>
<dbReference type="PANTHER" id="PTHR11985">
    <property type="entry name" value="GLYCEROL-3-PHOSPHATE DEHYDROGENASE"/>
    <property type="match status" value="1"/>
</dbReference>
<evidence type="ECO:0000256" key="7">
    <source>
        <dbReference type="SAM" id="MobiDB-lite"/>
    </source>
</evidence>
<proteinExistence type="inferred from homology"/>
<feature type="region of interest" description="Disordered" evidence="7">
    <location>
        <begin position="535"/>
        <end position="568"/>
    </location>
</feature>
<evidence type="ECO:0000256" key="4">
    <source>
        <dbReference type="ARBA" id="ARBA00022827"/>
    </source>
</evidence>
<dbReference type="Gene3D" id="3.30.9.10">
    <property type="entry name" value="D-Amino Acid Oxidase, subunit A, domain 2"/>
    <property type="match status" value="1"/>
</dbReference>
<feature type="domain" description="Alpha-glycerophosphate oxidase C-terminal" evidence="9">
    <location>
        <begin position="404"/>
        <end position="528"/>
    </location>
</feature>
<dbReference type="PROSITE" id="PS00978">
    <property type="entry name" value="FAD_G3PDH_2"/>
    <property type="match status" value="1"/>
</dbReference>
<comment type="similarity">
    <text evidence="2 6">Belongs to the FAD-dependent glycerol-3-phosphate dehydrogenase family.</text>
</comment>
<dbReference type="Pfam" id="PF01266">
    <property type="entry name" value="DAO"/>
    <property type="match status" value="1"/>
</dbReference>
<dbReference type="InterPro" id="IPR038299">
    <property type="entry name" value="DAO_C_sf"/>
</dbReference>
<keyword evidence="4" id="KW-0274">FAD</keyword>
<evidence type="ECO:0000259" key="8">
    <source>
        <dbReference type="Pfam" id="PF01266"/>
    </source>
</evidence>
<feature type="domain" description="FAD dependent oxidoreductase" evidence="8">
    <location>
        <begin position="24"/>
        <end position="377"/>
    </location>
</feature>
<dbReference type="InterPro" id="IPR036188">
    <property type="entry name" value="FAD/NAD-bd_sf"/>
</dbReference>
<sequence length="568" mass="62067">MRTAALGPEQRAEALARMAERELDVLVIGGGVVGAGTALDAVTRGLATGLVEARDWASGTSSRSSKLIHGGLRYLEMLDFGLVREALKERGLLLSRIAPHLVRPVPFLYPLRHRGWERLYAGSGVALYDAMSMSSGHGRGLPRHRHLSRHRALRVAPCLKKEALVGALQYYDAQVDDARYVAALVRTAAGYGAHVANRARVAEFLREGERVVGARVRDLEQDGTYEVRAKQVVNATGVWTDDTQSMIAERGQFHVKASKGIHLVVPKDRIHSSTGLILRTETSVLFVIPWGRHWIVGTTDTAWDLDKAHPAASSADIDYLLDHVNSVLAVPLTRDDVEGVYAGLRPLLAGESDATSKLSREHTVAHPVPGLVVVAGGKYTTYRVMAKDAVDAAVHGLDQRVAACCTEEVRLAGAEGFHALWNARARLAARAGLHEARVEHLLHRYGSLTEELLDLVAADPALGEPLPAADDYLKAEIVYACSHEGARHLEDVLTRRTRISIETFDRGTRSARECARLMAGVLGWTPEQVEREVEHYEKRVEAERESQLQPDDQTADAARLGAPDTVPL</sequence>
<evidence type="ECO:0000256" key="6">
    <source>
        <dbReference type="RuleBase" id="RU361217"/>
    </source>
</evidence>
<dbReference type="PANTHER" id="PTHR11985:SF31">
    <property type="entry name" value="GLYCEROL-3-PHOSPHATE DEHYDROGENASE 2"/>
    <property type="match status" value="1"/>
</dbReference>
<dbReference type="InterPro" id="IPR000447">
    <property type="entry name" value="G3P_DH_FAD-dep"/>
</dbReference>
<dbReference type="InterPro" id="IPR031656">
    <property type="entry name" value="DAO_C"/>
</dbReference>
<reference evidence="11" key="1">
    <citation type="submission" date="2023-07" db="EMBL/GenBank/DDBJ databases">
        <title>30 novel species of actinomycetes from the DSMZ collection.</title>
        <authorList>
            <person name="Nouioui I."/>
        </authorList>
    </citation>
    <scope>NUCLEOTIDE SEQUENCE [LARGE SCALE GENOMIC DNA]</scope>
    <source>
        <strain evidence="11">DSM 41886</strain>
    </source>
</reference>
<evidence type="ECO:0000256" key="1">
    <source>
        <dbReference type="ARBA" id="ARBA00001974"/>
    </source>
</evidence>
<dbReference type="Proteomes" id="UP001183615">
    <property type="component" value="Unassembled WGS sequence"/>
</dbReference>
<dbReference type="PROSITE" id="PS00977">
    <property type="entry name" value="FAD_G3PDH_1"/>
    <property type="match status" value="1"/>
</dbReference>
<name>A0ABU2S5C2_9ACTN</name>
<protein>
    <recommendedName>
        <fullName evidence="6">Glycerol-3-phosphate dehydrogenase</fullName>
        <ecNumber evidence="6">1.1.5.3</ecNumber>
    </recommendedName>
</protein>
<dbReference type="EC" id="1.1.5.3" evidence="6"/>
<dbReference type="Pfam" id="PF16901">
    <property type="entry name" value="DAO_C"/>
    <property type="match status" value="1"/>
</dbReference>